<reference evidence="1 2" key="1">
    <citation type="submission" date="2017-11" db="EMBL/GenBank/DDBJ databases">
        <title>De novo assembly and phasing of dikaryotic genomes from two isolates of Puccinia coronata f. sp. avenae, the causal agent of oat crown rust.</title>
        <authorList>
            <person name="Miller M.E."/>
            <person name="Zhang Y."/>
            <person name="Omidvar V."/>
            <person name="Sperschneider J."/>
            <person name="Schwessinger B."/>
            <person name="Raley C."/>
            <person name="Palmer J.M."/>
            <person name="Garnica D."/>
            <person name="Upadhyaya N."/>
            <person name="Rathjen J."/>
            <person name="Taylor J.M."/>
            <person name="Park R.F."/>
            <person name="Dodds P.N."/>
            <person name="Hirsch C.D."/>
            <person name="Kianian S.F."/>
            <person name="Figueroa M."/>
        </authorList>
    </citation>
    <scope>NUCLEOTIDE SEQUENCE [LARGE SCALE GENOMIC DNA]</scope>
    <source>
        <strain evidence="1">12NC29</strain>
    </source>
</reference>
<dbReference type="AlphaFoldDB" id="A0A2N5TTG3"/>
<comment type="caution">
    <text evidence="1">The sequence shown here is derived from an EMBL/GenBank/DDBJ whole genome shotgun (WGS) entry which is preliminary data.</text>
</comment>
<gene>
    <name evidence="1" type="ORF">PCANC_26581</name>
</gene>
<dbReference type="EMBL" id="PGCJ01000434">
    <property type="protein sequence ID" value="PLW28728.1"/>
    <property type="molecule type" value="Genomic_DNA"/>
</dbReference>
<keyword evidence="2" id="KW-1185">Reference proteome</keyword>
<organism evidence="1 2">
    <name type="scientific">Puccinia coronata f. sp. avenae</name>
    <dbReference type="NCBI Taxonomy" id="200324"/>
    <lineage>
        <taxon>Eukaryota</taxon>
        <taxon>Fungi</taxon>
        <taxon>Dikarya</taxon>
        <taxon>Basidiomycota</taxon>
        <taxon>Pucciniomycotina</taxon>
        <taxon>Pucciniomycetes</taxon>
        <taxon>Pucciniales</taxon>
        <taxon>Pucciniaceae</taxon>
        <taxon>Puccinia</taxon>
    </lineage>
</organism>
<sequence length="110" mass="12105">MVQQLELLVLVPAAGAVGLGSSSWSCWSWFQQLELLVLVPEAACNLWSQLELSVSLLDPSVSDTETDPNSWSSGAVGLSKWDRWFQLLEPSVSETETDGSSCWSCRSRKL</sequence>
<proteinExistence type="predicted"/>
<dbReference type="Proteomes" id="UP000235388">
    <property type="component" value="Unassembled WGS sequence"/>
</dbReference>
<protein>
    <submittedName>
        <fullName evidence="1">Uncharacterized protein</fullName>
    </submittedName>
</protein>
<accession>A0A2N5TTG3</accession>
<name>A0A2N5TTG3_9BASI</name>
<evidence type="ECO:0000313" key="2">
    <source>
        <dbReference type="Proteomes" id="UP000235388"/>
    </source>
</evidence>
<evidence type="ECO:0000313" key="1">
    <source>
        <dbReference type="EMBL" id="PLW28728.1"/>
    </source>
</evidence>